<organism evidence="2 3">
    <name type="scientific">Arcticibacter pallidicorallinus</name>
    <dbReference type="NCBI Taxonomy" id="1259464"/>
    <lineage>
        <taxon>Bacteria</taxon>
        <taxon>Pseudomonadati</taxon>
        <taxon>Bacteroidota</taxon>
        <taxon>Sphingobacteriia</taxon>
        <taxon>Sphingobacteriales</taxon>
        <taxon>Sphingobacteriaceae</taxon>
        <taxon>Arcticibacter</taxon>
    </lineage>
</organism>
<name>A0A2T0U4I6_9SPHI</name>
<proteinExistence type="predicted"/>
<evidence type="ECO:0000313" key="3">
    <source>
        <dbReference type="Proteomes" id="UP000238034"/>
    </source>
</evidence>
<gene>
    <name evidence="2" type="ORF">B0I27_105271</name>
</gene>
<feature type="region of interest" description="Disordered" evidence="1">
    <location>
        <begin position="1"/>
        <end position="127"/>
    </location>
</feature>
<dbReference type="OrthoDB" id="771149at2"/>
<dbReference type="EMBL" id="PVTH01000005">
    <property type="protein sequence ID" value="PRY52802.1"/>
    <property type="molecule type" value="Genomic_DNA"/>
</dbReference>
<sequence>MENNEEKAKAQHTTGKHPEPSDNVQSDIETVTPDTENGGLEDANKHESQDKKDQASGPDDKNSGASDNTDGKDSEQQVNDEQEDRQQGNEQQDDAGQDPEQEVSDDQSDTDQSAGDDAHGDVETVSP</sequence>
<feature type="compositionally biased region" description="Basic and acidic residues" evidence="1">
    <location>
        <begin position="116"/>
        <end position="127"/>
    </location>
</feature>
<evidence type="ECO:0000313" key="2">
    <source>
        <dbReference type="EMBL" id="PRY52802.1"/>
    </source>
</evidence>
<dbReference type="AlphaFoldDB" id="A0A2T0U4I6"/>
<feature type="compositionally biased region" description="Polar residues" evidence="1">
    <location>
        <begin position="22"/>
        <end position="35"/>
    </location>
</feature>
<comment type="caution">
    <text evidence="2">The sequence shown here is derived from an EMBL/GenBank/DDBJ whole genome shotgun (WGS) entry which is preliminary data.</text>
</comment>
<feature type="compositionally biased region" description="Acidic residues" evidence="1">
    <location>
        <begin position="91"/>
        <end position="109"/>
    </location>
</feature>
<accession>A0A2T0U4I6</accession>
<dbReference type="Proteomes" id="UP000238034">
    <property type="component" value="Unassembled WGS sequence"/>
</dbReference>
<dbReference type="RefSeq" id="WP_106293205.1">
    <property type="nucleotide sequence ID" value="NZ_PVTH01000005.1"/>
</dbReference>
<feature type="compositionally biased region" description="Basic and acidic residues" evidence="1">
    <location>
        <begin position="42"/>
        <end position="62"/>
    </location>
</feature>
<keyword evidence="3" id="KW-1185">Reference proteome</keyword>
<reference evidence="2 3" key="1">
    <citation type="submission" date="2018-03" db="EMBL/GenBank/DDBJ databases">
        <title>Genomic Encyclopedia of Type Strains, Phase III (KMG-III): the genomes of soil and plant-associated and newly described type strains.</title>
        <authorList>
            <person name="Whitman W."/>
        </authorList>
    </citation>
    <scope>NUCLEOTIDE SEQUENCE [LARGE SCALE GENOMIC DNA]</scope>
    <source>
        <strain evidence="2 3">CGMCC 1.9313</strain>
    </source>
</reference>
<protein>
    <submittedName>
        <fullName evidence="2">Uncharacterized protein</fullName>
    </submittedName>
</protein>
<evidence type="ECO:0000256" key="1">
    <source>
        <dbReference type="SAM" id="MobiDB-lite"/>
    </source>
</evidence>